<dbReference type="InterPro" id="IPR001296">
    <property type="entry name" value="Glyco_trans_1"/>
</dbReference>
<dbReference type="InterPro" id="IPR050194">
    <property type="entry name" value="Glycosyltransferase_grp1"/>
</dbReference>
<dbReference type="InterPro" id="IPR058240">
    <property type="entry name" value="rSAM_sf"/>
</dbReference>
<dbReference type="EC" id="2.4.-.-" evidence="9"/>
<reference evidence="9" key="1">
    <citation type="journal article" date="2021" name="PeerJ">
        <title>Extensive microbial diversity within the chicken gut microbiome revealed by metagenomics and culture.</title>
        <authorList>
            <person name="Gilroy R."/>
            <person name="Ravi A."/>
            <person name="Getino M."/>
            <person name="Pursley I."/>
            <person name="Horton D.L."/>
            <person name="Alikhan N.F."/>
            <person name="Baker D."/>
            <person name="Gharbi K."/>
            <person name="Hall N."/>
            <person name="Watson M."/>
            <person name="Adriaenssens E.M."/>
            <person name="Foster-Nyarko E."/>
            <person name="Jarju S."/>
            <person name="Secka A."/>
            <person name="Antonio M."/>
            <person name="Oren A."/>
            <person name="Chaudhuri R.R."/>
            <person name="La Ragione R."/>
            <person name="Hildebrand F."/>
            <person name="Pallen M.J."/>
        </authorList>
    </citation>
    <scope>NUCLEOTIDE SEQUENCE</scope>
    <source>
        <strain evidence="9">ChiW4-1371</strain>
    </source>
</reference>
<dbReference type="InterPro" id="IPR007197">
    <property type="entry name" value="rSAM"/>
</dbReference>
<keyword evidence="2" id="KW-0949">S-adenosyl-L-methionine</keyword>
<dbReference type="Gene3D" id="3.40.50.2000">
    <property type="entry name" value="Glycogen Phosphorylase B"/>
    <property type="match status" value="2"/>
</dbReference>
<gene>
    <name evidence="9" type="ORF">H9804_09585</name>
</gene>
<dbReference type="EMBL" id="DXAQ01000142">
    <property type="protein sequence ID" value="HIZ90187.1"/>
    <property type="molecule type" value="Genomic_DNA"/>
</dbReference>
<dbReference type="GO" id="GO:0051536">
    <property type="term" value="F:iron-sulfur cluster binding"/>
    <property type="evidence" value="ECO:0007669"/>
    <property type="project" value="UniProtKB-KW"/>
</dbReference>
<keyword evidence="9" id="KW-0328">Glycosyltransferase</keyword>
<organism evidence="9 10">
    <name type="scientific">Candidatus Mucispirillum faecigallinarum</name>
    <dbReference type="NCBI Taxonomy" id="2838699"/>
    <lineage>
        <taxon>Bacteria</taxon>
        <taxon>Pseudomonadati</taxon>
        <taxon>Deferribacterota</taxon>
        <taxon>Deferribacteres</taxon>
        <taxon>Deferribacterales</taxon>
        <taxon>Mucispirillaceae</taxon>
        <taxon>Mucispirillum</taxon>
    </lineage>
</organism>
<keyword evidence="5" id="KW-0411">Iron-sulfur</keyword>
<name>A0A9D2KCW0_9BACT</name>
<evidence type="ECO:0000256" key="3">
    <source>
        <dbReference type="ARBA" id="ARBA00022723"/>
    </source>
</evidence>
<evidence type="ECO:0000259" key="7">
    <source>
        <dbReference type="Pfam" id="PF04055"/>
    </source>
</evidence>
<dbReference type="PANTHER" id="PTHR45947:SF13">
    <property type="entry name" value="TRANSFERASE"/>
    <property type="match status" value="1"/>
</dbReference>
<keyword evidence="9" id="KW-0808">Transferase</keyword>
<dbReference type="PANTHER" id="PTHR45947">
    <property type="entry name" value="SULFOQUINOVOSYL TRANSFERASE SQD2"/>
    <property type="match status" value="1"/>
</dbReference>
<evidence type="ECO:0000256" key="2">
    <source>
        <dbReference type="ARBA" id="ARBA00022691"/>
    </source>
</evidence>
<reference evidence="9" key="2">
    <citation type="submission" date="2021-04" db="EMBL/GenBank/DDBJ databases">
        <authorList>
            <person name="Gilroy R."/>
        </authorList>
    </citation>
    <scope>NUCLEOTIDE SEQUENCE</scope>
    <source>
        <strain evidence="9">ChiW4-1371</strain>
    </source>
</reference>
<dbReference type="CDD" id="cd03823">
    <property type="entry name" value="GT4_ExpE7-like"/>
    <property type="match status" value="1"/>
</dbReference>
<dbReference type="Pfam" id="PF13439">
    <property type="entry name" value="Glyco_transf_4"/>
    <property type="match status" value="1"/>
</dbReference>
<evidence type="ECO:0000256" key="4">
    <source>
        <dbReference type="ARBA" id="ARBA00023004"/>
    </source>
</evidence>
<proteinExistence type="predicted"/>
<dbReference type="SUPFAM" id="SSF53756">
    <property type="entry name" value="UDP-Glycosyltransferase/glycogen phosphorylase"/>
    <property type="match status" value="1"/>
</dbReference>
<feature type="domain" description="Glycosyl transferase family 1" evidence="6">
    <location>
        <begin position="220"/>
        <end position="373"/>
    </location>
</feature>
<dbReference type="Proteomes" id="UP000824176">
    <property type="component" value="Unassembled WGS sequence"/>
</dbReference>
<dbReference type="Pfam" id="PF04055">
    <property type="entry name" value="Radical_SAM"/>
    <property type="match status" value="1"/>
</dbReference>
<dbReference type="AlphaFoldDB" id="A0A9D2KCW0"/>
<dbReference type="GO" id="GO:0016757">
    <property type="term" value="F:glycosyltransferase activity"/>
    <property type="evidence" value="ECO:0007669"/>
    <property type="project" value="UniProtKB-KW"/>
</dbReference>
<keyword evidence="4" id="KW-0408">Iron</keyword>
<comment type="cofactor">
    <cofactor evidence="1">
        <name>[4Fe-4S] cluster</name>
        <dbReference type="ChEBI" id="CHEBI:49883"/>
    </cofactor>
</comment>
<protein>
    <submittedName>
        <fullName evidence="9">Glycosyltransferase</fullName>
        <ecNumber evidence="9">2.4.-.-</ecNumber>
    </submittedName>
</protein>
<dbReference type="InterPro" id="IPR013785">
    <property type="entry name" value="Aldolase_TIM"/>
</dbReference>
<evidence type="ECO:0000313" key="10">
    <source>
        <dbReference type="Proteomes" id="UP000824176"/>
    </source>
</evidence>
<dbReference type="Pfam" id="PF00534">
    <property type="entry name" value="Glycos_transf_1"/>
    <property type="match status" value="1"/>
</dbReference>
<dbReference type="SUPFAM" id="SSF102114">
    <property type="entry name" value="Radical SAM enzymes"/>
    <property type="match status" value="1"/>
</dbReference>
<dbReference type="Gene3D" id="3.20.20.70">
    <property type="entry name" value="Aldolase class I"/>
    <property type="match status" value="1"/>
</dbReference>
<evidence type="ECO:0000313" key="9">
    <source>
        <dbReference type="EMBL" id="HIZ90187.1"/>
    </source>
</evidence>
<comment type="caution">
    <text evidence="9">The sequence shown here is derived from an EMBL/GenBank/DDBJ whole genome shotgun (WGS) entry which is preliminary data.</text>
</comment>
<sequence>MLNVLKVIHGFPPDYMAGSEVYSYTFCKELVRAGFKVNVFTRIENEFDAPYTIYRENIENIDILRVNKPKDYLYKDKFYDKNIDEIFEAYLLEVQPDIVHFGHVCHLSVNLIKIAKKYNKKVVYTLHDFWLSCVKGQLINRENKICSGPSVKKCAECSPYCPDINEVENILEDMKGIRELVDLYISPSHTVRDFFIQEGIAKEKIIYQHYGFNYDNVTYRKRFYTKDSKITFAFLGRIVPTKGIKVLYNAFTELPHLDIYIYGHIGGSRRFLEKDNIHFMGGYHNNDIRNILDKIDVLIVPSTWLENSPLVMQEAFLAGVTVIASDIGGMKELIGENEGFLFETGNYKALKSTIEHIISNPEVLNTIKDNRYKVSSIEDDVKLTIKHYYQLLNIPCLKRITIDTNPDTCNYKCKMCDTHSIYNKNFKYTRKDMDKELLYKCLEEAKNNNVFEIIPTTMGEPVLYKYFDDIVEFCRHNNIKLNLTTNGSLLFSQKYPESYIKEKLLPVISDIKISFNSLDKQI</sequence>
<evidence type="ECO:0000259" key="6">
    <source>
        <dbReference type="Pfam" id="PF00534"/>
    </source>
</evidence>
<evidence type="ECO:0000256" key="1">
    <source>
        <dbReference type="ARBA" id="ARBA00001966"/>
    </source>
</evidence>
<evidence type="ECO:0000259" key="8">
    <source>
        <dbReference type="Pfam" id="PF13439"/>
    </source>
</evidence>
<feature type="domain" description="Radical SAM core" evidence="7">
    <location>
        <begin position="408"/>
        <end position="493"/>
    </location>
</feature>
<evidence type="ECO:0000256" key="5">
    <source>
        <dbReference type="ARBA" id="ARBA00023014"/>
    </source>
</evidence>
<accession>A0A9D2KCW0</accession>
<dbReference type="GO" id="GO:0046872">
    <property type="term" value="F:metal ion binding"/>
    <property type="evidence" value="ECO:0007669"/>
    <property type="project" value="UniProtKB-KW"/>
</dbReference>
<keyword evidence="3" id="KW-0479">Metal-binding</keyword>
<dbReference type="SFLD" id="SFLDS00029">
    <property type="entry name" value="Radical_SAM"/>
    <property type="match status" value="1"/>
</dbReference>
<feature type="non-terminal residue" evidence="9">
    <location>
        <position position="522"/>
    </location>
</feature>
<dbReference type="CDD" id="cd01335">
    <property type="entry name" value="Radical_SAM"/>
    <property type="match status" value="1"/>
</dbReference>
<dbReference type="InterPro" id="IPR028098">
    <property type="entry name" value="Glyco_trans_4-like_N"/>
</dbReference>
<feature type="domain" description="Glycosyltransferase subfamily 4-like N-terminal" evidence="8">
    <location>
        <begin position="18"/>
        <end position="210"/>
    </location>
</feature>